<evidence type="ECO:0000256" key="2">
    <source>
        <dbReference type="ARBA" id="ARBA00022679"/>
    </source>
</evidence>
<evidence type="ECO:0000256" key="3">
    <source>
        <dbReference type="ARBA" id="ARBA00022695"/>
    </source>
</evidence>
<proteinExistence type="predicted"/>
<name>K7XX07_9VIRU</name>
<sequence length="703" mass="81783">MLNQIRDYFHERLTRLLFDQKIFQKEAGDPDATLEAHQDSDIRRIYKSIHYDYAASNANADYEAKYQQIRHIFEKKHAQQGFPTEFYSLRTSTVPDNRIPPSGILLLPFEFKSSNVVTATETVPESGFEIHPRILRLVKSRYPQYVQYVRMYTRPLGTTDATVFDFFKPQTPTQPVEPDRLTRVMHHVIKRLAITPYLPLHFVDTQYDNRPLSTGTGYFNRRSYEANIHAMFSHPKEYSDRPTSKGYYINAFLESARPLIHQIKSNGTPFRTPPNDLSKSMCEFFLQRPTMLYTRNHISDRDGILKQRPVYAVDDFFLTIESMLTFPAHVIARKPDCCIMYGLETIRGANRHLDKLAQNYKSFFTIDWSGFDQRLPWEIVKTFFTEFLPRVLIVNHGYAPTYEYPSYPDLTSEKMSTRLIHLISFFATWYFNMVFITADGFSYVRQHAGVPSGLLNTQFLDSYGNLFLIIDALIEFGVTDPELDEILLFIMGDDNSGFTLWSISRLDDFISFLESYSLTRYGMVLSKTKSVLTVMRNKIETLSYQCNFGMPTRPIPKLVAQLCYPERGPRPKYMSARAVGMAWASCGQDVVFHDFCRDVYFEFLDDAAEIDDDTYLQVQSHLPGFLRIDESVRQIINFQSFPTIDTIRKAISKWKGPLSFQPKWNLHHFMKQPDDVPLDSLTLRSYMETNNLSIPIMNTLFSL</sequence>
<reference evidence="4" key="1">
    <citation type="submission" date="2012-09" db="EMBL/GenBank/DDBJ databases">
        <title>Detection of grapevine and tree fruit viruses by next generation sequencing.</title>
        <authorList>
            <person name="Rott M.E."/>
            <person name="Belton M."/>
        </authorList>
    </citation>
    <scope>NUCLEOTIDE SEQUENCE</scope>
    <source>
        <strain evidence="4">3138-01-3953</strain>
    </source>
</reference>
<keyword evidence="2" id="KW-0808">Transferase</keyword>
<gene>
    <name evidence="4" type="primary">RdRp</name>
</gene>
<evidence type="ECO:0000256" key="1">
    <source>
        <dbReference type="ARBA" id="ARBA00022484"/>
    </source>
</evidence>
<dbReference type="InterPro" id="IPR043502">
    <property type="entry name" value="DNA/RNA_pol_sf"/>
</dbReference>
<organism evidence="4">
    <name type="scientific">Grapevine partitivirus</name>
    <dbReference type="NCBI Taxonomy" id="1256786"/>
    <lineage>
        <taxon>Viruses</taxon>
        <taxon>Riboviria</taxon>
        <taxon>Orthornavirae</taxon>
        <taxon>Pisuviricota</taxon>
        <taxon>Duplopiviricetes</taxon>
        <taxon>Durnavirales</taxon>
        <taxon>Partitiviridae</taxon>
    </lineage>
</organism>
<dbReference type="EMBL" id="JX658571">
    <property type="protein sequence ID" value="AFX73024.1"/>
    <property type="molecule type" value="Genomic_RNA"/>
</dbReference>
<dbReference type="SUPFAM" id="SSF56672">
    <property type="entry name" value="DNA/RNA polymerases"/>
    <property type="match status" value="1"/>
</dbReference>
<keyword evidence="1" id="KW-0696">RNA-directed RNA polymerase</keyword>
<evidence type="ECO:0000313" key="4">
    <source>
        <dbReference type="EMBL" id="AFX73024.1"/>
    </source>
</evidence>
<protein>
    <submittedName>
        <fullName evidence="4">RNA dependent RNA polymerase</fullName>
    </submittedName>
</protein>
<dbReference type="GO" id="GO:0003968">
    <property type="term" value="F:RNA-directed RNA polymerase activity"/>
    <property type="evidence" value="ECO:0007669"/>
    <property type="project" value="UniProtKB-KW"/>
</dbReference>
<keyword evidence="3" id="KW-0548">Nucleotidyltransferase</keyword>
<accession>K7XX07</accession>